<dbReference type="AlphaFoldDB" id="A0A1D3TWZ1"/>
<evidence type="ECO:0000256" key="2">
    <source>
        <dbReference type="SAM" id="SignalP"/>
    </source>
</evidence>
<dbReference type="InterPro" id="IPR050490">
    <property type="entry name" value="Bact_solute-bd_prot1"/>
</dbReference>
<keyword evidence="4" id="KW-1185">Reference proteome</keyword>
<dbReference type="SUPFAM" id="SSF53850">
    <property type="entry name" value="Periplasmic binding protein-like II"/>
    <property type="match status" value="1"/>
</dbReference>
<feature type="chain" id="PRO_5038748307" evidence="2">
    <location>
        <begin position="23"/>
        <end position="441"/>
    </location>
</feature>
<evidence type="ECO:0000313" key="3">
    <source>
        <dbReference type="EMBL" id="SCP98799.1"/>
    </source>
</evidence>
<feature type="region of interest" description="Disordered" evidence="1">
    <location>
        <begin position="22"/>
        <end position="42"/>
    </location>
</feature>
<sequence>MRKKVMAVLVAASMVLSLTACGGSGDSSSNNTEGKTETEAAGGENELTVWCWDPAFNMYAMEEAEKEYQKENPDFKLNIVETPWADVQTKLTTAASSGDLSSLPDILLMQDNAFQKNVISYPDAFADLTGSGIDFASFAGAKTAYSVVEGKNYGVPFDNGAVIACYRTDILEQAGYTVDDFTDISWSEYIKIGKDVLEKTGKPLLSCLSGESDLIVMMLQSAGASLFDEEGNPSMVDNAALKEVMDTYAELVKSGVLVEVNDWDQYIGTMTNSTVAGTINGCWIMASIQTAEDQSGKWAITNMPKLDKAADATNYSNNGGSSWAVTTNCKNMELAEDFLAKTFAGSVAFYETILPASGAIATYSPAAKSDVYSEPQEFFGGAPVYAQISEFASKVPSNNTGVYYYEARDAVATAVTNIVAGADVETEIAAAEDTVNFAMGK</sequence>
<dbReference type="RefSeq" id="WP_091235974.1">
    <property type="nucleotide sequence ID" value="NZ_FMKA01000026.1"/>
</dbReference>
<dbReference type="EMBL" id="FMKA01000026">
    <property type="protein sequence ID" value="SCP98799.1"/>
    <property type="molecule type" value="Genomic_DNA"/>
</dbReference>
<dbReference type="PANTHER" id="PTHR43649:SF32">
    <property type="entry name" value="SUGAR BINDING SECRETED PROTEIN"/>
    <property type="match status" value="1"/>
</dbReference>
<dbReference type="PROSITE" id="PS51257">
    <property type="entry name" value="PROKAR_LIPOPROTEIN"/>
    <property type="match status" value="1"/>
</dbReference>
<feature type="signal peptide" evidence="2">
    <location>
        <begin position="1"/>
        <end position="22"/>
    </location>
</feature>
<dbReference type="InterPro" id="IPR006059">
    <property type="entry name" value="SBP"/>
</dbReference>
<dbReference type="Gene3D" id="3.40.190.10">
    <property type="entry name" value="Periplasmic binding protein-like II"/>
    <property type="match status" value="1"/>
</dbReference>
<evidence type="ECO:0000256" key="1">
    <source>
        <dbReference type="SAM" id="MobiDB-lite"/>
    </source>
</evidence>
<evidence type="ECO:0000313" key="4">
    <source>
        <dbReference type="Proteomes" id="UP000199315"/>
    </source>
</evidence>
<gene>
    <name evidence="3" type="ORF">SAMN05421730_102629</name>
</gene>
<reference evidence="3 4" key="1">
    <citation type="submission" date="2016-09" db="EMBL/GenBank/DDBJ databases">
        <authorList>
            <person name="Capua I."/>
            <person name="De Benedictis P."/>
            <person name="Joannis T."/>
            <person name="Lombin L.H."/>
            <person name="Cattoli G."/>
        </authorList>
    </citation>
    <scope>NUCLEOTIDE SEQUENCE [LARGE SCALE GENOMIC DNA]</scope>
    <source>
        <strain evidence="3 4">GluBS11</strain>
    </source>
</reference>
<dbReference type="Proteomes" id="UP000199315">
    <property type="component" value="Unassembled WGS sequence"/>
</dbReference>
<protein>
    <submittedName>
        <fullName evidence="3">Lactose/L-arabinose transport system substrate-binding protein</fullName>
    </submittedName>
</protein>
<dbReference type="Pfam" id="PF13416">
    <property type="entry name" value="SBP_bac_8"/>
    <property type="match status" value="1"/>
</dbReference>
<dbReference type="OrthoDB" id="9768630at2"/>
<dbReference type="PANTHER" id="PTHR43649">
    <property type="entry name" value="ARABINOSE-BINDING PROTEIN-RELATED"/>
    <property type="match status" value="1"/>
</dbReference>
<keyword evidence="2" id="KW-0732">Signal</keyword>
<proteinExistence type="predicted"/>
<organism evidence="3 4">
    <name type="scientific">Anaerobium acetethylicum</name>
    <dbReference type="NCBI Taxonomy" id="1619234"/>
    <lineage>
        <taxon>Bacteria</taxon>
        <taxon>Bacillati</taxon>
        <taxon>Bacillota</taxon>
        <taxon>Clostridia</taxon>
        <taxon>Lachnospirales</taxon>
        <taxon>Lachnospiraceae</taxon>
        <taxon>Anaerobium</taxon>
    </lineage>
</organism>
<name>A0A1D3TWZ1_9FIRM</name>
<dbReference type="STRING" id="1619234.SAMN05421730_102629"/>
<accession>A0A1D3TWZ1</accession>